<keyword evidence="2" id="KW-1185">Reference proteome</keyword>
<name>A0AAD6UVL0_9AGAR</name>
<proteinExistence type="predicted"/>
<evidence type="ECO:0000313" key="2">
    <source>
        <dbReference type="Proteomes" id="UP001219525"/>
    </source>
</evidence>
<accession>A0AAD6UVL0</accession>
<evidence type="ECO:0000313" key="1">
    <source>
        <dbReference type="EMBL" id="KAJ7193042.1"/>
    </source>
</evidence>
<sequence length="84" mass="9929">LIRCRLPSGRIVDVAMIRMMKRSNWRPRNRWDGCFVFDEQHETSFLLIDWIVRGALLCPVRPAPASYPRLHFLVDVVDGDMFLR</sequence>
<dbReference type="AlphaFoldDB" id="A0AAD6UVL0"/>
<dbReference type="Proteomes" id="UP001219525">
    <property type="component" value="Unassembled WGS sequence"/>
</dbReference>
<gene>
    <name evidence="1" type="ORF">GGX14DRAFT_339141</name>
</gene>
<feature type="non-terminal residue" evidence="1">
    <location>
        <position position="1"/>
    </location>
</feature>
<comment type="caution">
    <text evidence="1">The sequence shown here is derived from an EMBL/GenBank/DDBJ whole genome shotgun (WGS) entry which is preliminary data.</text>
</comment>
<reference evidence="1" key="1">
    <citation type="submission" date="2023-03" db="EMBL/GenBank/DDBJ databases">
        <title>Massive genome expansion in bonnet fungi (Mycena s.s.) driven by repeated elements and novel gene families across ecological guilds.</title>
        <authorList>
            <consortium name="Lawrence Berkeley National Laboratory"/>
            <person name="Harder C.B."/>
            <person name="Miyauchi S."/>
            <person name="Viragh M."/>
            <person name="Kuo A."/>
            <person name="Thoen E."/>
            <person name="Andreopoulos B."/>
            <person name="Lu D."/>
            <person name="Skrede I."/>
            <person name="Drula E."/>
            <person name="Henrissat B."/>
            <person name="Morin E."/>
            <person name="Kohler A."/>
            <person name="Barry K."/>
            <person name="LaButti K."/>
            <person name="Morin E."/>
            <person name="Salamov A."/>
            <person name="Lipzen A."/>
            <person name="Mereny Z."/>
            <person name="Hegedus B."/>
            <person name="Baldrian P."/>
            <person name="Stursova M."/>
            <person name="Weitz H."/>
            <person name="Taylor A."/>
            <person name="Grigoriev I.V."/>
            <person name="Nagy L.G."/>
            <person name="Martin F."/>
            <person name="Kauserud H."/>
        </authorList>
    </citation>
    <scope>NUCLEOTIDE SEQUENCE</scope>
    <source>
        <strain evidence="1">9144</strain>
    </source>
</reference>
<dbReference type="EMBL" id="JARJCW010000112">
    <property type="protein sequence ID" value="KAJ7193042.1"/>
    <property type="molecule type" value="Genomic_DNA"/>
</dbReference>
<protein>
    <submittedName>
        <fullName evidence="1">Uncharacterized protein</fullName>
    </submittedName>
</protein>
<organism evidence="1 2">
    <name type="scientific">Mycena pura</name>
    <dbReference type="NCBI Taxonomy" id="153505"/>
    <lineage>
        <taxon>Eukaryota</taxon>
        <taxon>Fungi</taxon>
        <taxon>Dikarya</taxon>
        <taxon>Basidiomycota</taxon>
        <taxon>Agaricomycotina</taxon>
        <taxon>Agaricomycetes</taxon>
        <taxon>Agaricomycetidae</taxon>
        <taxon>Agaricales</taxon>
        <taxon>Marasmiineae</taxon>
        <taxon>Mycenaceae</taxon>
        <taxon>Mycena</taxon>
    </lineage>
</organism>
<feature type="non-terminal residue" evidence="1">
    <location>
        <position position="84"/>
    </location>
</feature>